<reference evidence="1" key="1">
    <citation type="submission" date="2019-12" db="EMBL/GenBank/DDBJ databases">
        <title>Genome sequencing and annotation of Brassica cretica.</title>
        <authorList>
            <person name="Studholme D.J."/>
            <person name="Sarris P.F."/>
        </authorList>
    </citation>
    <scope>NUCLEOTIDE SEQUENCE</scope>
    <source>
        <strain evidence="1">PFS-102/07</strain>
        <tissue evidence="1">Leaf</tissue>
    </source>
</reference>
<proteinExistence type="predicted"/>
<protein>
    <submittedName>
        <fullName evidence="1">Uncharacterized protein</fullName>
    </submittedName>
</protein>
<comment type="caution">
    <text evidence="1">The sequence shown here is derived from an EMBL/GenBank/DDBJ whole genome shotgun (WGS) entry which is preliminary data.</text>
</comment>
<sequence>MEEDFVRRFPGSLEVVWKTSWKSSGRLPGSRLEDFQEVVWKTSWKSSGRLPGSRLVDFLEVVWKTSWKSSGRLPGSRLEDSGRLPGSRLALYFRRLTGKSSHKSSRSEKPVYQIQI</sequence>
<evidence type="ECO:0000313" key="1">
    <source>
        <dbReference type="EMBL" id="KAF2560736.1"/>
    </source>
</evidence>
<accession>A0A8S9HX42</accession>
<dbReference type="AlphaFoldDB" id="A0A8S9HX42"/>
<gene>
    <name evidence="1" type="ORF">F2Q70_00015571</name>
</gene>
<name>A0A8S9HX42_BRACR</name>
<organism evidence="1">
    <name type="scientific">Brassica cretica</name>
    <name type="common">Mustard</name>
    <dbReference type="NCBI Taxonomy" id="69181"/>
    <lineage>
        <taxon>Eukaryota</taxon>
        <taxon>Viridiplantae</taxon>
        <taxon>Streptophyta</taxon>
        <taxon>Embryophyta</taxon>
        <taxon>Tracheophyta</taxon>
        <taxon>Spermatophyta</taxon>
        <taxon>Magnoliopsida</taxon>
        <taxon>eudicotyledons</taxon>
        <taxon>Gunneridae</taxon>
        <taxon>Pentapetalae</taxon>
        <taxon>rosids</taxon>
        <taxon>malvids</taxon>
        <taxon>Brassicales</taxon>
        <taxon>Brassicaceae</taxon>
        <taxon>Brassiceae</taxon>
        <taxon>Brassica</taxon>
    </lineage>
</organism>
<dbReference type="EMBL" id="QGKY02001250">
    <property type="protein sequence ID" value="KAF2560736.1"/>
    <property type="molecule type" value="Genomic_DNA"/>
</dbReference>